<reference evidence="1" key="1">
    <citation type="submission" date="2023-03" db="EMBL/GenBank/DDBJ databases">
        <title>Massive genome expansion in bonnet fungi (Mycena s.s.) driven by repeated elements and novel gene families across ecological guilds.</title>
        <authorList>
            <consortium name="Lawrence Berkeley National Laboratory"/>
            <person name="Harder C.B."/>
            <person name="Miyauchi S."/>
            <person name="Viragh M."/>
            <person name="Kuo A."/>
            <person name="Thoen E."/>
            <person name="Andreopoulos B."/>
            <person name="Lu D."/>
            <person name="Skrede I."/>
            <person name="Drula E."/>
            <person name="Henrissat B."/>
            <person name="Morin E."/>
            <person name="Kohler A."/>
            <person name="Barry K."/>
            <person name="LaButti K."/>
            <person name="Morin E."/>
            <person name="Salamov A."/>
            <person name="Lipzen A."/>
            <person name="Mereny Z."/>
            <person name="Hegedus B."/>
            <person name="Baldrian P."/>
            <person name="Stursova M."/>
            <person name="Weitz H."/>
            <person name="Taylor A."/>
            <person name="Grigoriev I.V."/>
            <person name="Nagy L.G."/>
            <person name="Martin F."/>
            <person name="Kauserud H."/>
        </authorList>
    </citation>
    <scope>NUCLEOTIDE SEQUENCE</scope>
    <source>
        <strain evidence="1">9144</strain>
    </source>
</reference>
<accession>A0AAD6Y257</accession>
<protein>
    <submittedName>
        <fullName evidence="1">Uncharacterized protein</fullName>
    </submittedName>
</protein>
<proteinExistence type="predicted"/>
<evidence type="ECO:0000313" key="2">
    <source>
        <dbReference type="Proteomes" id="UP001219525"/>
    </source>
</evidence>
<gene>
    <name evidence="1" type="ORF">GGX14DRAFT_381575</name>
</gene>
<name>A0AAD6Y257_9AGAR</name>
<dbReference type="Proteomes" id="UP001219525">
    <property type="component" value="Unassembled WGS sequence"/>
</dbReference>
<comment type="caution">
    <text evidence="1">The sequence shown here is derived from an EMBL/GenBank/DDBJ whole genome shotgun (WGS) entry which is preliminary data.</text>
</comment>
<dbReference type="AlphaFoldDB" id="A0AAD6Y257"/>
<organism evidence="1 2">
    <name type="scientific">Mycena pura</name>
    <dbReference type="NCBI Taxonomy" id="153505"/>
    <lineage>
        <taxon>Eukaryota</taxon>
        <taxon>Fungi</taxon>
        <taxon>Dikarya</taxon>
        <taxon>Basidiomycota</taxon>
        <taxon>Agaricomycotina</taxon>
        <taxon>Agaricomycetes</taxon>
        <taxon>Agaricomycetidae</taxon>
        <taxon>Agaricales</taxon>
        <taxon>Marasmiineae</taxon>
        <taxon>Mycenaceae</taxon>
        <taxon>Mycena</taxon>
    </lineage>
</organism>
<dbReference type="EMBL" id="JARJCW010000139">
    <property type="protein sequence ID" value="KAJ7190990.1"/>
    <property type="molecule type" value="Genomic_DNA"/>
</dbReference>
<keyword evidence="2" id="KW-1185">Reference proteome</keyword>
<evidence type="ECO:0000313" key="1">
    <source>
        <dbReference type="EMBL" id="KAJ7190990.1"/>
    </source>
</evidence>
<sequence length="190" mass="21866">MVPTPWPSTGALNRLVTKSSGYFIYATTIIKFIDDKNYRPTERLERIENLDGTEFDSPFGALDQLYTQILRDVPLRLDLLRILRVIVHYRFSLQHIEQLLKLKPGDVRLILRHLNSILAVPSSPDSRVNSHHASFYDFLRDSTRSGIFYVDDLHGRMDLARSFLKSLSYTHDDPALNRAGHIGWCVSIVI</sequence>